<protein>
    <submittedName>
        <fullName evidence="1">Uncharacterized protein</fullName>
    </submittedName>
</protein>
<sequence>MHSSYISQGLETMFNMAPYNQFLYEVREGFTKRVRPFLF</sequence>
<gene>
    <name evidence="1" type="ORF">SAMN05216290_0098</name>
</gene>
<dbReference type="Proteomes" id="UP000199437">
    <property type="component" value="Unassembled WGS sequence"/>
</dbReference>
<accession>A0A1I0M5I9</accession>
<evidence type="ECO:0000313" key="1">
    <source>
        <dbReference type="EMBL" id="SEV83745.1"/>
    </source>
</evidence>
<keyword evidence="2" id="KW-1185">Reference proteome</keyword>
<evidence type="ECO:0000313" key="2">
    <source>
        <dbReference type="Proteomes" id="UP000199437"/>
    </source>
</evidence>
<organism evidence="1 2">
    <name type="scientific">Roseivirga pacifica</name>
    <dbReference type="NCBI Taxonomy" id="1267423"/>
    <lineage>
        <taxon>Bacteria</taxon>
        <taxon>Pseudomonadati</taxon>
        <taxon>Bacteroidota</taxon>
        <taxon>Cytophagia</taxon>
        <taxon>Cytophagales</taxon>
        <taxon>Roseivirgaceae</taxon>
        <taxon>Roseivirga</taxon>
    </lineage>
</organism>
<reference evidence="2" key="1">
    <citation type="submission" date="2016-10" db="EMBL/GenBank/DDBJ databases">
        <authorList>
            <person name="Varghese N."/>
            <person name="Submissions S."/>
        </authorList>
    </citation>
    <scope>NUCLEOTIDE SEQUENCE [LARGE SCALE GENOMIC DNA]</scope>
    <source>
        <strain evidence="2">CGMCC 1.12402</strain>
    </source>
</reference>
<proteinExistence type="predicted"/>
<dbReference type="EMBL" id="FOIR01000001">
    <property type="protein sequence ID" value="SEV83745.1"/>
    <property type="molecule type" value="Genomic_DNA"/>
</dbReference>
<name>A0A1I0M5I9_9BACT</name>
<dbReference type="AlphaFoldDB" id="A0A1I0M5I9"/>